<gene>
    <name evidence="1" type="ORF">PIBRA_LOCUS10582</name>
</gene>
<name>A0A9P0XGW3_PIEBR</name>
<dbReference type="EMBL" id="CALOZG010000040">
    <property type="protein sequence ID" value="CAH4034399.1"/>
    <property type="molecule type" value="Genomic_DNA"/>
</dbReference>
<dbReference type="AlphaFoldDB" id="A0A9P0XGW3"/>
<evidence type="ECO:0008006" key="3">
    <source>
        <dbReference type="Google" id="ProtNLM"/>
    </source>
</evidence>
<dbReference type="PANTHER" id="PTHR13639:SF2">
    <property type="entry name" value="CYTOCHROME C OXIDASE ASSEMBLY FACTOR 4 HOMOLOG, MITOCHONDRIAL"/>
    <property type="match status" value="1"/>
</dbReference>
<proteinExistence type="predicted"/>
<dbReference type="InterPro" id="IPR039870">
    <property type="entry name" value="Coa4-like"/>
</dbReference>
<dbReference type="Proteomes" id="UP001152562">
    <property type="component" value="Unassembled WGS sequence"/>
</dbReference>
<evidence type="ECO:0000313" key="2">
    <source>
        <dbReference type="Proteomes" id="UP001152562"/>
    </source>
</evidence>
<accession>A0A9P0XGW3</accession>
<dbReference type="PANTHER" id="PTHR13639">
    <property type="entry name" value="CYTOCHROME C OXIDASE ASSEMBLY FACTOR 4 HOMOLOG, MITOCHONDRIAL"/>
    <property type="match status" value="1"/>
</dbReference>
<protein>
    <recommendedName>
        <fullName evidence="3">CHCH domain-containing protein</fullName>
    </recommendedName>
</protein>
<reference evidence="1" key="1">
    <citation type="submission" date="2022-05" db="EMBL/GenBank/DDBJ databases">
        <authorList>
            <person name="Okamura Y."/>
        </authorList>
    </citation>
    <scope>NUCLEOTIDE SEQUENCE</scope>
</reference>
<organism evidence="1 2">
    <name type="scientific">Pieris brassicae</name>
    <name type="common">White butterfly</name>
    <name type="synonym">Large white butterfly</name>
    <dbReference type="NCBI Taxonomy" id="7116"/>
    <lineage>
        <taxon>Eukaryota</taxon>
        <taxon>Metazoa</taxon>
        <taxon>Ecdysozoa</taxon>
        <taxon>Arthropoda</taxon>
        <taxon>Hexapoda</taxon>
        <taxon>Insecta</taxon>
        <taxon>Pterygota</taxon>
        <taxon>Neoptera</taxon>
        <taxon>Endopterygota</taxon>
        <taxon>Lepidoptera</taxon>
        <taxon>Glossata</taxon>
        <taxon>Ditrysia</taxon>
        <taxon>Papilionoidea</taxon>
        <taxon>Pieridae</taxon>
        <taxon>Pierinae</taxon>
        <taxon>Pieris</taxon>
    </lineage>
</organism>
<evidence type="ECO:0000313" key="1">
    <source>
        <dbReference type="EMBL" id="CAH4034399.1"/>
    </source>
</evidence>
<dbReference type="OrthoDB" id="5586401at2759"/>
<dbReference type="GO" id="GO:0033617">
    <property type="term" value="P:mitochondrial respiratory chain complex IV assembly"/>
    <property type="evidence" value="ECO:0007669"/>
    <property type="project" value="InterPro"/>
</dbReference>
<sequence>MTVKPRVKLDNDDDPVETMLKKAGCLDLHYKVQECINTTKDWRQCQTEVNDFKVCITRHKQEEMAKAGR</sequence>
<comment type="caution">
    <text evidence="1">The sequence shown here is derived from an EMBL/GenBank/DDBJ whole genome shotgun (WGS) entry which is preliminary data.</text>
</comment>
<dbReference type="GO" id="GO:0005758">
    <property type="term" value="C:mitochondrial intermembrane space"/>
    <property type="evidence" value="ECO:0007669"/>
    <property type="project" value="InterPro"/>
</dbReference>
<keyword evidence="2" id="KW-1185">Reference proteome</keyword>